<name>A0A1F8H904_9BACT</name>
<reference evidence="1 2" key="1">
    <citation type="journal article" date="2016" name="Nat. Commun.">
        <title>Thousands of microbial genomes shed light on interconnected biogeochemical processes in an aquifer system.</title>
        <authorList>
            <person name="Anantharaman K."/>
            <person name="Brown C.T."/>
            <person name="Hug L.A."/>
            <person name="Sharon I."/>
            <person name="Castelle C.J."/>
            <person name="Probst A.J."/>
            <person name="Thomas B.C."/>
            <person name="Singh A."/>
            <person name="Wilkins M.J."/>
            <person name="Karaoz U."/>
            <person name="Brodie E.L."/>
            <person name="Williams K.H."/>
            <person name="Hubbard S.S."/>
            <person name="Banfield J.F."/>
        </authorList>
    </citation>
    <scope>NUCLEOTIDE SEQUENCE [LARGE SCALE GENOMIC DNA]</scope>
</reference>
<evidence type="ECO:0008006" key="3">
    <source>
        <dbReference type="Google" id="ProtNLM"/>
    </source>
</evidence>
<organism evidence="1 2">
    <name type="scientific">Candidatus Yanofskybacteria bacterium RIFCSPLOWO2_12_FULL_43_11b</name>
    <dbReference type="NCBI Taxonomy" id="1802710"/>
    <lineage>
        <taxon>Bacteria</taxon>
        <taxon>Candidatus Yanofskyibacteriota</taxon>
    </lineage>
</organism>
<dbReference type="AlphaFoldDB" id="A0A1F8H904"/>
<evidence type="ECO:0000313" key="2">
    <source>
        <dbReference type="Proteomes" id="UP000177745"/>
    </source>
</evidence>
<proteinExistence type="predicted"/>
<evidence type="ECO:0000313" key="1">
    <source>
        <dbReference type="EMBL" id="OGN34014.1"/>
    </source>
</evidence>
<protein>
    <recommendedName>
        <fullName evidence="3">DUF4430 domain-containing protein</fullName>
    </recommendedName>
</protein>
<comment type="caution">
    <text evidence="1">The sequence shown here is derived from an EMBL/GenBank/DDBJ whole genome shotgun (WGS) entry which is preliminary data.</text>
</comment>
<accession>A0A1F8H904</accession>
<dbReference type="Proteomes" id="UP000177745">
    <property type="component" value="Unassembled WGS sequence"/>
</dbReference>
<gene>
    <name evidence="1" type="ORF">A3G51_01420</name>
</gene>
<dbReference type="EMBL" id="MGKY01000007">
    <property type="protein sequence ID" value="OGN34014.1"/>
    <property type="molecule type" value="Genomic_DNA"/>
</dbReference>
<sequence length="142" mass="16025">MKYKKLLTGFFKKPLFAQIILLMALAGIISFFKPSFDFSNGNTSGLATLVINLETEKRFFEGEVVKDMTMLDALNAAVSVGNIKLNYAIDKSGDVNIMEIDGHTNGVDNKYFVFYLNSKKVAAKDLNKKPVYNRDRIEIRNE</sequence>